<name>A0A2P5F9Z0_TREOI</name>
<dbReference type="Pfam" id="PF14223">
    <property type="entry name" value="Retrotran_gag_2"/>
    <property type="match status" value="1"/>
</dbReference>
<sequence length="329" mass="36582">MSINDYILKMKSISENLSVVGQYIPDEELIIYILGNLSQDYDFVVVNLTSRCANLTFQEVQFMIQSHELCLEQLQSAATIDLSNPTASAATFKWNFNSQSGFPPEFSNNCGGRGFGNPRGRGGRGDYNRPTSQLCGRQGHLAIRCYHRFDISFQGTRQQSQSSSSSPQALSNNQAFVASSATVNDSAWYLDSGACNHIIADLNTISQKVDYKDKEKLTVGNGQALPIFHVGSSLLLYNTSHNPLLLNHTLHVLAIAKNLLSVSQFTKDNDVILEFYSDFCFIKDKAMKRVMLQGRLSNSLYQNLVPPSTVSLHQSTVYPVCFTVSESRF</sequence>
<reference evidence="3" key="1">
    <citation type="submission" date="2016-06" db="EMBL/GenBank/DDBJ databases">
        <title>Parallel loss of symbiosis genes in relatives of nitrogen-fixing non-legume Parasponia.</title>
        <authorList>
            <person name="Van Velzen R."/>
            <person name="Holmer R."/>
            <person name="Bu F."/>
            <person name="Rutten L."/>
            <person name="Van Zeijl A."/>
            <person name="Liu W."/>
            <person name="Santuari L."/>
            <person name="Cao Q."/>
            <person name="Sharma T."/>
            <person name="Shen D."/>
            <person name="Roswanjaya Y."/>
            <person name="Wardhani T."/>
            <person name="Kalhor M.S."/>
            <person name="Jansen J."/>
            <person name="Van den Hoogen J."/>
            <person name="Gungor B."/>
            <person name="Hartog M."/>
            <person name="Hontelez J."/>
            <person name="Verver J."/>
            <person name="Yang W.-C."/>
            <person name="Schijlen E."/>
            <person name="Repin R."/>
            <person name="Schilthuizen M."/>
            <person name="Schranz E."/>
            <person name="Heidstra R."/>
            <person name="Miyata K."/>
            <person name="Fedorova E."/>
            <person name="Kohlen W."/>
            <person name="Bisseling T."/>
            <person name="Smit S."/>
            <person name="Geurts R."/>
        </authorList>
    </citation>
    <scope>NUCLEOTIDE SEQUENCE [LARGE SCALE GENOMIC DNA]</scope>
    <source>
        <strain evidence="3">cv. RG33-2</strain>
    </source>
</reference>
<organism evidence="2 3">
    <name type="scientific">Trema orientale</name>
    <name type="common">Charcoal tree</name>
    <name type="synonym">Celtis orientalis</name>
    <dbReference type="NCBI Taxonomy" id="63057"/>
    <lineage>
        <taxon>Eukaryota</taxon>
        <taxon>Viridiplantae</taxon>
        <taxon>Streptophyta</taxon>
        <taxon>Embryophyta</taxon>
        <taxon>Tracheophyta</taxon>
        <taxon>Spermatophyta</taxon>
        <taxon>Magnoliopsida</taxon>
        <taxon>eudicotyledons</taxon>
        <taxon>Gunneridae</taxon>
        <taxon>Pentapetalae</taxon>
        <taxon>rosids</taxon>
        <taxon>fabids</taxon>
        <taxon>Rosales</taxon>
        <taxon>Cannabaceae</taxon>
        <taxon>Trema</taxon>
    </lineage>
</organism>
<protein>
    <recommendedName>
        <fullName evidence="1">Retrovirus-related Pol polyprotein from transposon TNT 1-94-like beta-barrel domain-containing protein</fullName>
    </recommendedName>
</protein>
<dbReference type="PANTHER" id="PTHR47481:SF22">
    <property type="entry name" value="RETROTRANSPOSON GAG DOMAIN-CONTAINING PROTEIN"/>
    <property type="match status" value="1"/>
</dbReference>
<evidence type="ECO:0000259" key="1">
    <source>
        <dbReference type="Pfam" id="PF22936"/>
    </source>
</evidence>
<dbReference type="Pfam" id="PF22936">
    <property type="entry name" value="Pol_BBD"/>
    <property type="match status" value="1"/>
</dbReference>
<feature type="domain" description="Retrovirus-related Pol polyprotein from transposon TNT 1-94-like beta-barrel" evidence="1">
    <location>
        <begin position="188"/>
        <end position="268"/>
    </location>
</feature>
<dbReference type="InParanoid" id="A0A2P5F9Z0"/>
<gene>
    <name evidence="2" type="ORF">TorRG33x02_096470</name>
</gene>
<dbReference type="PANTHER" id="PTHR47481">
    <property type="match status" value="1"/>
</dbReference>
<evidence type="ECO:0000313" key="3">
    <source>
        <dbReference type="Proteomes" id="UP000237000"/>
    </source>
</evidence>
<dbReference type="Proteomes" id="UP000237000">
    <property type="component" value="Unassembled WGS sequence"/>
</dbReference>
<comment type="caution">
    <text evidence="2">The sequence shown here is derived from an EMBL/GenBank/DDBJ whole genome shotgun (WGS) entry which is preliminary data.</text>
</comment>
<dbReference type="InterPro" id="IPR054722">
    <property type="entry name" value="PolX-like_BBD"/>
</dbReference>
<dbReference type="EMBL" id="JXTC01000050">
    <property type="protein sequence ID" value="PON94612.1"/>
    <property type="molecule type" value="Genomic_DNA"/>
</dbReference>
<accession>A0A2P5F9Z0</accession>
<dbReference type="AlphaFoldDB" id="A0A2P5F9Z0"/>
<proteinExistence type="predicted"/>
<evidence type="ECO:0000313" key="2">
    <source>
        <dbReference type="EMBL" id="PON94612.1"/>
    </source>
</evidence>
<keyword evidence="3" id="KW-1185">Reference proteome</keyword>
<dbReference type="OrthoDB" id="1675099at2759"/>